<evidence type="ECO:0000313" key="6">
    <source>
        <dbReference type="EMBL" id="KXT03314.1"/>
    </source>
</evidence>
<evidence type="ECO:0000256" key="4">
    <source>
        <dbReference type="SAM" id="Phobius"/>
    </source>
</evidence>
<keyword evidence="4" id="KW-0812">Transmembrane</keyword>
<evidence type="ECO:0000313" key="7">
    <source>
        <dbReference type="Proteomes" id="UP000070133"/>
    </source>
</evidence>
<dbReference type="STRING" id="321146.A0A139HLH0"/>
<evidence type="ECO:0000256" key="3">
    <source>
        <dbReference type="ARBA" id="ARBA00023002"/>
    </source>
</evidence>
<dbReference type="Gene3D" id="3.50.50.60">
    <property type="entry name" value="FAD/NAD(P)-binding domain"/>
    <property type="match status" value="1"/>
</dbReference>
<dbReference type="Pfam" id="PF01494">
    <property type="entry name" value="FAD_binding_3"/>
    <property type="match status" value="1"/>
</dbReference>
<dbReference type="GO" id="GO:0044550">
    <property type="term" value="P:secondary metabolite biosynthetic process"/>
    <property type="evidence" value="ECO:0007669"/>
    <property type="project" value="TreeGrafter"/>
</dbReference>
<dbReference type="InterPro" id="IPR051104">
    <property type="entry name" value="FAD_monoxygenase"/>
</dbReference>
<dbReference type="InterPro" id="IPR036188">
    <property type="entry name" value="FAD/NAD-bd_sf"/>
</dbReference>
<dbReference type="PANTHER" id="PTHR46720:SF1">
    <property type="entry name" value="HYDROXYLASE, PUTATIVE (AFU_ORTHOLOGUE AFUA_8G06050)-RELATED"/>
    <property type="match status" value="1"/>
</dbReference>
<dbReference type="OrthoDB" id="417877at2759"/>
<dbReference type="SUPFAM" id="SSF54373">
    <property type="entry name" value="FAD-linked reductases, C-terminal domain"/>
    <property type="match status" value="1"/>
</dbReference>
<feature type="domain" description="FAD-binding" evidence="5">
    <location>
        <begin position="8"/>
        <end position="348"/>
    </location>
</feature>
<reference evidence="6 7" key="1">
    <citation type="submission" date="2015-07" db="EMBL/GenBank/DDBJ databases">
        <title>Comparative genomics of the Sigatoka disease complex on banana suggests a link between parallel evolutionary changes in Pseudocercospora fijiensis and Pseudocercospora eumusae and increased virulence on the banana host.</title>
        <authorList>
            <person name="Chang T.-C."/>
            <person name="Salvucci A."/>
            <person name="Crous P.W."/>
            <person name="Stergiopoulos I."/>
        </authorList>
    </citation>
    <scope>NUCLEOTIDE SEQUENCE [LARGE SCALE GENOMIC DNA]</scope>
    <source>
        <strain evidence="6 7">CBS 114824</strain>
    </source>
</reference>
<gene>
    <name evidence="6" type="ORF">AC578_3993</name>
</gene>
<keyword evidence="2" id="KW-0274">FAD</keyword>
<dbReference type="AlphaFoldDB" id="A0A139HLH0"/>
<name>A0A139HLH0_9PEZI</name>
<evidence type="ECO:0000256" key="1">
    <source>
        <dbReference type="ARBA" id="ARBA00022630"/>
    </source>
</evidence>
<dbReference type="Proteomes" id="UP000070133">
    <property type="component" value="Unassembled WGS sequence"/>
</dbReference>
<proteinExistence type="predicted"/>
<feature type="transmembrane region" description="Helical" evidence="4">
    <location>
        <begin position="6"/>
        <end position="25"/>
    </location>
</feature>
<comment type="caution">
    <text evidence="6">The sequence shown here is derived from an EMBL/GenBank/DDBJ whole genome shotgun (WGS) entry which is preliminary data.</text>
</comment>
<accession>A0A139HLH0</accession>
<dbReference type="PANTHER" id="PTHR46720">
    <property type="entry name" value="HYDROXYLASE, PUTATIVE (AFU_ORTHOLOGUE AFUA_3G01460)-RELATED"/>
    <property type="match status" value="1"/>
</dbReference>
<protein>
    <recommendedName>
        <fullName evidence="5">FAD-binding domain-containing protein</fullName>
    </recommendedName>
</protein>
<dbReference type="InterPro" id="IPR002938">
    <property type="entry name" value="FAD-bd"/>
</dbReference>
<evidence type="ECO:0000256" key="2">
    <source>
        <dbReference type="ARBA" id="ARBA00022827"/>
    </source>
</evidence>
<dbReference type="PRINTS" id="PR00420">
    <property type="entry name" value="RNGMNOXGNASE"/>
</dbReference>
<dbReference type="SUPFAM" id="SSF51905">
    <property type="entry name" value="FAD/NAD(P)-binding domain"/>
    <property type="match status" value="1"/>
</dbReference>
<dbReference type="GO" id="GO:0016491">
    <property type="term" value="F:oxidoreductase activity"/>
    <property type="evidence" value="ECO:0007669"/>
    <property type="project" value="UniProtKB-KW"/>
</dbReference>
<dbReference type="GO" id="GO:0071949">
    <property type="term" value="F:FAD binding"/>
    <property type="evidence" value="ECO:0007669"/>
    <property type="project" value="InterPro"/>
</dbReference>
<keyword evidence="4" id="KW-1133">Transmembrane helix</keyword>
<keyword evidence="1" id="KW-0285">Flavoprotein</keyword>
<evidence type="ECO:0000259" key="5">
    <source>
        <dbReference type="Pfam" id="PF01494"/>
    </source>
</evidence>
<sequence>MASTSPLHVAIVGGGLCGIALGIALKRRNVPFTLYESRSSFTEIGAGINFSPAGVRALRLIDPSLGEKVFQLATRNEPPNEDVWMYWRYGAPGPKHKDGALIKTILSPPTGSMTLHRQELLKALAEEMGSENAKFNKKLRTYTQDESGVTLRFTDGTEENASVLVGCDGIHSKVRTTMFGADSKLSKAVFYGSIVYRAVLSMDQLVSTIGPSARSAQILMGPGGYLITYPVNSGKNVNCGFWAYRKDMEWDPNSDWLVAKQGENFRNDQEGWGETVKSVLALYDQDPAMWAAFEHGHQPESFANHRVILIGDGAHSMPPHQGSGAATAVEDAYVLGEVLSLLNASSAQMPIVEALRAVDQIRKPRFQRVHKYSSEGGPRWFDFYHQTLEGLDVEEWVKEGEARLNWIWSFDLEAHAEEAKALYRERSTDLSKAASMRCACGPAETPATSPSSEPESTTRSAATCVFSTYELAEGIMLELPFHDLFRARAISPMSRHVATRSAPLRQRLFLDRAPQESTPLTNPIFLQKLRRSGCNLQGHKTEFPEWRCSRPARLMITIQPRALSPPPGILAEMLLIQPPRLITVEILQGCVGTAVHCFTDDLMERGPEMVESVRTYTRLYLLKAKISKTRT</sequence>
<keyword evidence="7" id="KW-1185">Reference proteome</keyword>
<dbReference type="EMBL" id="LFZN01000031">
    <property type="protein sequence ID" value="KXT03314.1"/>
    <property type="molecule type" value="Genomic_DNA"/>
</dbReference>
<organism evidence="6 7">
    <name type="scientific">Pseudocercospora eumusae</name>
    <dbReference type="NCBI Taxonomy" id="321146"/>
    <lineage>
        <taxon>Eukaryota</taxon>
        <taxon>Fungi</taxon>
        <taxon>Dikarya</taxon>
        <taxon>Ascomycota</taxon>
        <taxon>Pezizomycotina</taxon>
        <taxon>Dothideomycetes</taxon>
        <taxon>Dothideomycetidae</taxon>
        <taxon>Mycosphaerellales</taxon>
        <taxon>Mycosphaerellaceae</taxon>
        <taxon>Pseudocercospora</taxon>
    </lineage>
</organism>
<keyword evidence="4" id="KW-0472">Membrane</keyword>
<keyword evidence="3" id="KW-0560">Oxidoreductase</keyword>